<dbReference type="STRING" id="1120955.SAMN03080610_00073"/>
<dbReference type="Pfam" id="PF01554">
    <property type="entry name" value="MatE"/>
    <property type="match status" value="2"/>
</dbReference>
<accession>A0A1G5M422</accession>
<protein>
    <submittedName>
        <fullName evidence="7">Putative efflux protein, MATE family</fullName>
    </submittedName>
</protein>
<evidence type="ECO:0000313" key="8">
    <source>
        <dbReference type="Proteomes" id="UP000199347"/>
    </source>
</evidence>
<dbReference type="OrthoDB" id="9789527at2"/>
<dbReference type="PANTHER" id="PTHR42893:SF46">
    <property type="entry name" value="PROTEIN DETOXIFICATION 44, CHLOROPLASTIC"/>
    <property type="match status" value="1"/>
</dbReference>
<feature type="transmembrane region" description="Helical" evidence="6">
    <location>
        <begin position="234"/>
        <end position="258"/>
    </location>
</feature>
<feature type="transmembrane region" description="Helical" evidence="6">
    <location>
        <begin position="47"/>
        <end position="69"/>
    </location>
</feature>
<feature type="transmembrane region" description="Helical" evidence="6">
    <location>
        <begin position="313"/>
        <end position="335"/>
    </location>
</feature>
<dbReference type="AlphaFoldDB" id="A0A1G5M422"/>
<feature type="transmembrane region" description="Helical" evidence="6">
    <location>
        <begin position="191"/>
        <end position="214"/>
    </location>
</feature>
<dbReference type="CDD" id="cd13136">
    <property type="entry name" value="MATE_DinF_like"/>
    <property type="match status" value="1"/>
</dbReference>
<feature type="transmembrane region" description="Helical" evidence="6">
    <location>
        <begin position="14"/>
        <end position="35"/>
    </location>
</feature>
<evidence type="ECO:0000256" key="1">
    <source>
        <dbReference type="ARBA" id="ARBA00004141"/>
    </source>
</evidence>
<dbReference type="NCBIfam" id="TIGR00797">
    <property type="entry name" value="matE"/>
    <property type="match status" value="1"/>
</dbReference>
<proteinExistence type="inferred from homology"/>
<evidence type="ECO:0000256" key="6">
    <source>
        <dbReference type="SAM" id="Phobius"/>
    </source>
</evidence>
<dbReference type="InterPro" id="IPR002528">
    <property type="entry name" value="MATE_fam"/>
</dbReference>
<feature type="transmembrane region" description="Helical" evidence="6">
    <location>
        <begin position="164"/>
        <end position="185"/>
    </location>
</feature>
<dbReference type="GO" id="GO:0015297">
    <property type="term" value="F:antiporter activity"/>
    <property type="evidence" value="ECO:0007669"/>
    <property type="project" value="InterPro"/>
</dbReference>
<organism evidence="7 8">
    <name type="scientific">Afifella marina DSM 2698</name>
    <dbReference type="NCBI Taxonomy" id="1120955"/>
    <lineage>
        <taxon>Bacteria</taxon>
        <taxon>Pseudomonadati</taxon>
        <taxon>Pseudomonadota</taxon>
        <taxon>Alphaproteobacteria</taxon>
        <taxon>Hyphomicrobiales</taxon>
        <taxon>Afifellaceae</taxon>
        <taxon>Afifella</taxon>
    </lineage>
</organism>
<feature type="transmembrane region" description="Helical" evidence="6">
    <location>
        <begin position="92"/>
        <end position="114"/>
    </location>
</feature>
<dbReference type="RefSeq" id="WP_092808927.1">
    <property type="nucleotide sequence ID" value="NZ_FMVW01000001.1"/>
</dbReference>
<dbReference type="GO" id="GO:0042910">
    <property type="term" value="F:xenobiotic transmembrane transporter activity"/>
    <property type="evidence" value="ECO:0007669"/>
    <property type="project" value="InterPro"/>
</dbReference>
<dbReference type="InterPro" id="IPR044644">
    <property type="entry name" value="DinF-like"/>
</dbReference>
<feature type="transmembrane region" description="Helical" evidence="6">
    <location>
        <begin position="264"/>
        <end position="287"/>
    </location>
</feature>
<dbReference type="Proteomes" id="UP000199347">
    <property type="component" value="Unassembled WGS sequence"/>
</dbReference>
<comment type="subcellular location">
    <subcellularLocation>
        <location evidence="1">Membrane</location>
        <topology evidence="1">Multi-pass membrane protein</topology>
    </subcellularLocation>
</comment>
<dbReference type="GO" id="GO:0005886">
    <property type="term" value="C:plasma membrane"/>
    <property type="evidence" value="ECO:0007669"/>
    <property type="project" value="TreeGrafter"/>
</dbReference>
<evidence type="ECO:0000256" key="2">
    <source>
        <dbReference type="ARBA" id="ARBA00010199"/>
    </source>
</evidence>
<reference evidence="7 8" key="1">
    <citation type="submission" date="2016-10" db="EMBL/GenBank/DDBJ databases">
        <authorList>
            <person name="de Groot N.N."/>
        </authorList>
    </citation>
    <scope>NUCLEOTIDE SEQUENCE [LARGE SCALE GENOMIC DNA]</scope>
    <source>
        <strain evidence="7 8">DSM 2698</strain>
    </source>
</reference>
<keyword evidence="3 6" id="KW-0812">Transmembrane</keyword>
<evidence type="ECO:0000256" key="3">
    <source>
        <dbReference type="ARBA" id="ARBA00022692"/>
    </source>
</evidence>
<keyword evidence="8" id="KW-1185">Reference proteome</keyword>
<keyword evidence="4 6" id="KW-1133">Transmembrane helix</keyword>
<comment type="similarity">
    <text evidence="2">Belongs to the multi antimicrobial extrusion (MATE) (TC 2.A.66.1) family.</text>
</comment>
<evidence type="ECO:0000256" key="4">
    <source>
        <dbReference type="ARBA" id="ARBA00022989"/>
    </source>
</evidence>
<dbReference type="PANTHER" id="PTHR42893">
    <property type="entry name" value="PROTEIN DETOXIFICATION 44, CHLOROPLASTIC-RELATED"/>
    <property type="match status" value="1"/>
</dbReference>
<dbReference type="EMBL" id="FMVW01000001">
    <property type="protein sequence ID" value="SCZ19922.1"/>
    <property type="molecule type" value="Genomic_DNA"/>
</dbReference>
<evidence type="ECO:0000256" key="5">
    <source>
        <dbReference type="ARBA" id="ARBA00023136"/>
    </source>
</evidence>
<feature type="transmembrane region" description="Helical" evidence="6">
    <location>
        <begin position="355"/>
        <end position="377"/>
    </location>
</feature>
<feature type="transmembrane region" description="Helical" evidence="6">
    <location>
        <begin position="389"/>
        <end position="406"/>
    </location>
</feature>
<gene>
    <name evidence="7" type="ORF">SAMN03080610_00073</name>
</gene>
<evidence type="ECO:0000313" key="7">
    <source>
        <dbReference type="EMBL" id="SCZ19922.1"/>
    </source>
</evidence>
<feature type="transmembrane region" description="Helical" evidence="6">
    <location>
        <begin position="412"/>
        <end position="430"/>
    </location>
</feature>
<keyword evidence="5 6" id="KW-0472">Membrane</keyword>
<sequence>MEPAPKPFVVNNRLVLGIAVPMTLAYLSVPLAGLVDTAVIGQLGDAAFIGGIAVGAIILDVIFTTLNFLRSGTTGLVAQAFGANDRKEEQAILVRALLIALVAGLLIILFQVPVTRLGIVAMDVGPNVADATSNYLLVRIWAAPFMLANYALVGWALGVGRSFLVLALQTVLTLTNIVLSLLFVLDFGWGVTGVAAASVIAEMVAFFAFLPFLIPHVSGAQRPSLKRVFEKAGFARLIVVNRDIMIRSFSVLFAFAFFTRQGAALGAVTLAANSVLMHFFLVAGYFLDGFANAAEQLVGRAVGARFPPAFDRAVRLTVVWGFALALSLVGLYFLAGGTLVDMMTTSQDVRETARLYLPWACLTPLAGALAFQMDGVFIGATWSKEMRNMMLASLASFFVLCFVLMPPFGNHGLWAALLVFLGLRGLTLAWRLPVKRQGMETATI</sequence>
<feature type="transmembrane region" description="Helical" evidence="6">
    <location>
        <begin position="134"/>
        <end position="157"/>
    </location>
</feature>
<name>A0A1G5M422_AFIMA</name>